<keyword evidence="3" id="KW-0964">Secreted</keyword>
<evidence type="ECO:0000313" key="5">
    <source>
        <dbReference type="EMBL" id="CAG6757955.1"/>
    </source>
</evidence>
<accession>A0A8D9A2G7</accession>
<dbReference type="InterPro" id="IPR017996">
    <property type="entry name" value="MRJP/yellow-related"/>
</dbReference>
<dbReference type="GO" id="GO:0005576">
    <property type="term" value="C:extracellular region"/>
    <property type="evidence" value="ECO:0007669"/>
    <property type="project" value="UniProtKB-SubCell"/>
</dbReference>
<protein>
    <submittedName>
        <fullName evidence="5">Protein yellow</fullName>
    </submittedName>
</protein>
<proteinExistence type="inferred from homology"/>
<evidence type="ECO:0000256" key="1">
    <source>
        <dbReference type="ARBA" id="ARBA00004613"/>
    </source>
</evidence>
<dbReference type="PANTHER" id="PTHR10009">
    <property type="entry name" value="PROTEIN YELLOW-RELATED"/>
    <property type="match status" value="1"/>
</dbReference>
<dbReference type="Pfam" id="PF03022">
    <property type="entry name" value="MRJP"/>
    <property type="match status" value="1"/>
</dbReference>
<feature type="signal peptide" evidence="4">
    <location>
        <begin position="1"/>
        <end position="23"/>
    </location>
</feature>
<evidence type="ECO:0000256" key="2">
    <source>
        <dbReference type="ARBA" id="ARBA00009127"/>
    </source>
</evidence>
<dbReference type="AlphaFoldDB" id="A0A8D9A2G7"/>
<name>A0A8D9A2G7_9HEMI</name>
<comment type="similarity">
    <text evidence="2">Belongs to the major royal jelly protein family.</text>
</comment>
<dbReference type="Gene3D" id="2.120.10.30">
    <property type="entry name" value="TolB, C-terminal domain"/>
    <property type="match status" value="1"/>
</dbReference>
<comment type="subcellular location">
    <subcellularLocation>
        <location evidence="1">Secreted</location>
    </subcellularLocation>
</comment>
<reference evidence="5" key="1">
    <citation type="submission" date="2021-05" db="EMBL/GenBank/DDBJ databases">
        <authorList>
            <person name="Alioto T."/>
            <person name="Alioto T."/>
            <person name="Gomez Garrido J."/>
        </authorList>
    </citation>
    <scope>NUCLEOTIDE SEQUENCE</scope>
</reference>
<evidence type="ECO:0000256" key="3">
    <source>
        <dbReference type="ARBA" id="ARBA00022525"/>
    </source>
</evidence>
<evidence type="ECO:0000256" key="4">
    <source>
        <dbReference type="SAM" id="SignalP"/>
    </source>
</evidence>
<sequence>MSLKTSLILAALCLLLLIHKVSTANQTYNRLKEFFTWKTLDFDFPDEATRTSAIQSGAHVKGNSLILGVEKWKDKLFVTTPRSWKSGVPSTLNYVNLKNSKPNSSPNLIPYPNYALNNIHSPNGPNTNGTNKIISVFRINVDVCDRLWMIDTGLADIRGEKKVISTPRIIIIDLTTDRIIKEHVIAKEAIVEKSFFANILVDASRNNCDRSFAYIPDLGGFQLIVYDLKKDETYKVNHHYFYFDPESGNYNVGGLNFQ</sequence>
<dbReference type="EMBL" id="HBUF01548386">
    <property type="protein sequence ID" value="CAG6757955.1"/>
    <property type="molecule type" value="Transcribed_RNA"/>
</dbReference>
<dbReference type="InterPro" id="IPR011042">
    <property type="entry name" value="6-blade_b-propeller_TolB-like"/>
</dbReference>
<organism evidence="5">
    <name type="scientific">Cacopsylla melanoneura</name>
    <dbReference type="NCBI Taxonomy" id="428564"/>
    <lineage>
        <taxon>Eukaryota</taxon>
        <taxon>Metazoa</taxon>
        <taxon>Ecdysozoa</taxon>
        <taxon>Arthropoda</taxon>
        <taxon>Hexapoda</taxon>
        <taxon>Insecta</taxon>
        <taxon>Pterygota</taxon>
        <taxon>Neoptera</taxon>
        <taxon>Paraneoptera</taxon>
        <taxon>Hemiptera</taxon>
        <taxon>Sternorrhyncha</taxon>
        <taxon>Psylloidea</taxon>
        <taxon>Psyllidae</taxon>
        <taxon>Psyllinae</taxon>
        <taxon>Cacopsylla</taxon>
    </lineage>
</organism>
<keyword evidence="4" id="KW-0732">Signal</keyword>
<dbReference type="PANTHER" id="PTHR10009:SF18">
    <property type="entry name" value="PROTEIN YELLOW-LIKE PROTEIN"/>
    <property type="match status" value="1"/>
</dbReference>
<feature type="chain" id="PRO_5034676668" evidence="4">
    <location>
        <begin position="24"/>
        <end position="258"/>
    </location>
</feature>